<dbReference type="RefSeq" id="WP_369752831.1">
    <property type="nucleotide sequence ID" value="NZ_CP165625.1"/>
</dbReference>
<gene>
    <name evidence="1" type="ORF">AB3G34_14240</name>
</gene>
<organism evidence="1">
    <name type="scientific">Flavobacterium sp. WC2409</name>
    <dbReference type="NCBI Taxonomy" id="3234139"/>
    <lineage>
        <taxon>Bacteria</taxon>
        <taxon>Pseudomonadati</taxon>
        <taxon>Bacteroidota</taxon>
        <taxon>Flavobacteriia</taxon>
        <taxon>Flavobacteriales</taxon>
        <taxon>Flavobacteriaceae</taxon>
        <taxon>Flavobacterium</taxon>
    </lineage>
</organism>
<dbReference type="AlphaFoldDB" id="A0AB39W2Z4"/>
<proteinExistence type="predicted"/>
<evidence type="ECO:0000313" key="1">
    <source>
        <dbReference type="EMBL" id="XDU95039.1"/>
    </source>
</evidence>
<reference evidence="1" key="1">
    <citation type="submission" date="2024-07" db="EMBL/GenBank/DDBJ databases">
        <authorList>
            <person name="Biller S.J."/>
        </authorList>
    </citation>
    <scope>NUCLEOTIDE SEQUENCE</scope>
    <source>
        <strain evidence="1">WC2409</strain>
    </source>
</reference>
<sequence length="133" mass="14897">MKGETLLHRQIHPSWVQNDSISSQAFLSENNIASLSFTPSEKDENKLSVYNGEKFTAEQSFIHYTSNFISQGVLSVSNDEVNTIGDLKVVEDNNPFNGHTTIDYSLIISATQVKKKAKKIKNIAVARGWTHKK</sequence>
<name>A0AB39W2Z4_9FLAO</name>
<dbReference type="EMBL" id="CP165625">
    <property type="protein sequence ID" value="XDU95039.1"/>
    <property type="molecule type" value="Genomic_DNA"/>
</dbReference>
<accession>A0AB39W2Z4</accession>
<protein>
    <submittedName>
        <fullName evidence="1">Uncharacterized protein</fullName>
    </submittedName>
</protein>